<keyword evidence="5" id="KW-0472">Membrane</keyword>
<dbReference type="VEuPathDB" id="FungiDB:RhiirFUN_006114"/>
<dbReference type="Pfam" id="PF22536">
    <property type="entry name" value="WHD_POLR3C"/>
    <property type="match status" value="1"/>
</dbReference>
<evidence type="ECO:0000256" key="4">
    <source>
        <dbReference type="RuleBase" id="RU367076"/>
    </source>
</evidence>
<evidence type="ECO:0000256" key="1">
    <source>
        <dbReference type="ARBA" id="ARBA00004123"/>
    </source>
</evidence>
<comment type="function">
    <text evidence="4">DNA-dependent RNA polymerase catalyzes the transcription of DNA into RNA using the four ribonucleoside triphosphates as substrates. Specific core component of RNA polymerase III which synthesizes small RNAs, such as 5S rRNA and tRNAs.</text>
</comment>
<dbReference type="PANTHER" id="PTHR12949:SF0">
    <property type="entry name" value="DNA-DIRECTED RNA POLYMERASE III SUBUNIT RPC3"/>
    <property type="match status" value="1"/>
</dbReference>
<sequence>MKKQLLTLMNPLEARQKLTELMSGGFVQIQEVPRSADRAPSRTFYLWDIDYKKCYDVLLNNYHQTLANIHQIWSKKLLLFSDFFEFMRCFSSVFVRHFTPSIPYAIPPTAPPIIPPTISLYIRPSVPLSVSPITCIERSKQGVTFNRELFALIGGVFVFCSFALGNHWSLKNQIGSEKERQESISKEILAKLKEQKEVNEVNEAIEVVNEINEVNEDK</sequence>
<dbReference type="GO" id="GO:0003697">
    <property type="term" value="F:single-stranded DNA binding"/>
    <property type="evidence" value="ECO:0007669"/>
    <property type="project" value="UniProtKB-UniRule"/>
</dbReference>
<evidence type="ECO:0000256" key="3">
    <source>
        <dbReference type="ARBA" id="ARBA00023242"/>
    </source>
</evidence>
<evidence type="ECO:0000313" key="8">
    <source>
        <dbReference type="Proteomes" id="UP000684084"/>
    </source>
</evidence>
<dbReference type="VEuPathDB" id="FungiDB:RhiirFUN_019109"/>
<organism evidence="7 8">
    <name type="scientific">Rhizophagus irregularis</name>
    <dbReference type="NCBI Taxonomy" id="588596"/>
    <lineage>
        <taxon>Eukaryota</taxon>
        <taxon>Fungi</taxon>
        <taxon>Fungi incertae sedis</taxon>
        <taxon>Mucoromycota</taxon>
        <taxon>Glomeromycotina</taxon>
        <taxon>Glomeromycetes</taxon>
        <taxon>Glomerales</taxon>
        <taxon>Glomeraceae</taxon>
        <taxon>Rhizophagus</taxon>
    </lineage>
</organism>
<keyword evidence="5" id="KW-1133">Transmembrane helix</keyword>
<protein>
    <recommendedName>
        <fullName evidence="4">DNA-directed RNA polymerase III subunit RPC3</fullName>
        <shortName evidence="4">RNA polymerase III subunit C3</shortName>
    </recommendedName>
</protein>
<dbReference type="GO" id="GO:0005666">
    <property type="term" value="C:RNA polymerase III complex"/>
    <property type="evidence" value="ECO:0007669"/>
    <property type="project" value="UniProtKB-UniRule"/>
</dbReference>
<proteinExistence type="inferred from homology"/>
<evidence type="ECO:0000313" key="7">
    <source>
        <dbReference type="EMBL" id="CAB5361255.1"/>
    </source>
</evidence>
<comment type="subcellular location">
    <subcellularLocation>
        <location evidence="1 4">Nucleus</location>
    </subcellularLocation>
</comment>
<keyword evidence="3 4" id="KW-0539">Nucleus</keyword>
<dbReference type="EMBL" id="CAGKOT010000016">
    <property type="protein sequence ID" value="CAB5361255.1"/>
    <property type="molecule type" value="Genomic_DNA"/>
</dbReference>
<evidence type="ECO:0000256" key="5">
    <source>
        <dbReference type="SAM" id="Phobius"/>
    </source>
</evidence>
<dbReference type="InterPro" id="IPR039748">
    <property type="entry name" value="RPC3"/>
</dbReference>
<feature type="domain" description="DNA-directed RNA polymerase III subunit RPC3 winged-helix" evidence="6">
    <location>
        <begin position="6"/>
        <end position="49"/>
    </location>
</feature>
<gene>
    <name evidence="7" type="ORF">CHRIB12_LOCUS8555</name>
</gene>
<comment type="subunit">
    <text evidence="4">Component of the RNA polymerase III (Pol III) complex consisting of 17 subunits.</text>
</comment>
<feature type="transmembrane region" description="Helical" evidence="5">
    <location>
        <begin position="149"/>
        <end position="170"/>
    </location>
</feature>
<comment type="caution">
    <text evidence="7">The sequence shown here is derived from an EMBL/GenBank/DDBJ whole genome shotgun (WGS) entry which is preliminary data.</text>
</comment>
<dbReference type="AlphaFoldDB" id="A0A915Z3L2"/>
<dbReference type="InterPro" id="IPR055207">
    <property type="entry name" value="POLR3C_WHD"/>
</dbReference>
<evidence type="ECO:0000256" key="2">
    <source>
        <dbReference type="ARBA" id="ARBA00023163"/>
    </source>
</evidence>
<comment type="similarity">
    <text evidence="4">Belongs to the RNA polymerase beta chain family.</text>
</comment>
<dbReference type="PANTHER" id="PTHR12949">
    <property type="entry name" value="RNA POLYMERASE III DNA DIRECTED -RELATED"/>
    <property type="match status" value="1"/>
</dbReference>
<dbReference type="OrthoDB" id="2421316at2759"/>
<keyword evidence="4" id="KW-0240">DNA-directed RNA polymerase</keyword>
<name>A0A915Z3L2_9GLOM</name>
<keyword evidence="2 4" id="KW-0804">Transcription</keyword>
<accession>A0A915Z3L2</accession>
<evidence type="ECO:0000259" key="6">
    <source>
        <dbReference type="Pfam" id="PF22536"/>
    </source>
</evidence>
<dbReference type="Proteomes" id="UP000684084">
    <property type="component" value="Unassembled WGS sequence"/>
</dbReference>
<keyword evidence="5" id="KW-0812">Transmembrane</keyword>
<reference evidence="7" key="1">
    <citation type="submission" date="2020-05" db="EMBL/GenBank/DDBJ databases">
        <authorList>
            <person name="Rincon C."/>
            <person name="Sanders R I."/>
            <person name="Robbins C."/>
            <person name="Chaturvedi A."/>
        </authorList>
    </citation>
    <scope>NUCLEOTIDE SEQUENCE</scope>
    <source>
        <strain evidence="7">CHB12</strain>
    </source>
</reference>